<reference evidence="2" key="1">
    <citation type="submission" date="2017-12" db="EMBL/GenBank/DDBJ databases">
        <title>FDA dAtabase for Regulatory Grade micrObial Sequences (FDA-ARGOS): Supporting development and validation of Infectious Disease Dx tests.</title>
        <authorList>
            <person name="Hoffmann M."/>
            <person name="Allard M."/>
            <person name="Evans P."/>
            <person name="Brown E."/>
            <person name="Tallon L.J."/>
            <person name="Sadzewicz L."/>
            <person name="Sengamalay N."/>
            <person name="Ott S."/>
            <person name="Godinez A."/>
            <person name="Nagaraj S."/>
            <person name="Vavikolanu K."/>
            <person name="Aluvathingal J."/>
            <person name="Nadendla S."/>
            <person name="Hobson J."/>
            <person name="Sichtig H."/>
        </authorList>
    </citation>
    <scope>NUCLEOTIDE SEQUENCE [LARGE SCALE GENOMIC DNA]</scope>
    <source>
        <strain evidence="2">FDAARGOS_113</strain>
    </source>
</reference>
<dbReference type="EMBL" id="LOSJ02000001">
    <property type="protein sequence ID" value="PNM63922.1"/>
    <property type="molecule type" value="Genomic_DNA"/>
</dbReference>
<comment type="caution">
    <text evidence="2">The sequence shown here is derived from an EMBL/GenBank/DDBJ whole genome shotgun (WGS) entry which is preliminary data.</text>
</comment>
<name>A0A2J9VJR3_VIBMI</name>
<evidence type="ECO:0000313" key="2">
    <source>
        <dbReference type="EMBL" id="PNM63922.1"/>
    </source>
</evidence>
<evidence type="ECO:0000256" key="1">
    <source>
        <dbReference type="SAM" id="Phobius"/>
    </source>
</evidence>
<organism evidence="2 3">
    <name type="scientific">Vibrio mimicus</name>
    <dbReference type="NCBI Taxonomy" id="674"/>
    <lineage>
        <taxon>Bacteria</taxon>
        <taxon>Pseudomonadati</taxon>
        <taxon>Pseudomonadota</taxon>
        <taxon>Gammaproteobacteria</taxon>
        <taxon>Vibrionales</taxon>
        <taxon>Vibrionaceae</taxon>
        <taxon>Vibrio</taxon>
    </lineage>
</organism>
<dbReference type="AlphaFoldDB" id="A0A2J9VJR3"/>
<proteinExistence type="predicted"/>
<accession>A0A2J9VJR3</accession>
<feature type="transmembrane region" description="Helical" evidence="1">
    <location>
        <begin position="6"/>
        <end position="25"/>
    </location>
</feature>
<dbReference type="RefSeq" id="WP_000383824.1">
    <property type="nucleotide sequence ID" value="NZ_CAWMSS010000002.1"/>
</dbReference>
<dbReference type="Proteomes" id="UP000053748">
    <property type="component" value="Unassembled WGS sequence"/>
</dbReference>
<keyword evidence="1" id="KW-0812">Transmembrane</keyword>
<evidence type="ECO:0000313" key="3">
    <source>
        <dbReference type="Proteomes" id="UP000053748"/>
    </source>
</evidence>
<keyword evidence="1" id="KW-0472">Membrane</keyword>
<gene>
    <name evidence="2" type="ORF">AL544_003025</name>
</gene>
<sequence length="87" mass="9883">MDWKLFISVVAILISVGTFAFNAYYQMLRKAKLNVAIGDKSIFSVGKKNRLRLGVPLTFFNEGLDLRLSFQYGVFCIKRAVKLSLCE</sequence>
<keyword evidence="3" id="KW-1185">Reference proteome</keyword>
<keyword evidence="1" id="KW-1133">Transmembrane helix</keyword>
<protein>
    <submittedName>
        <fullName evidence="2">Uncharacterized protein</fullName>
    </submittedName>
</protein>